<dbReference type="AlphaFoldDB" id="A0A1Q8VV32"/>
<dbReference type="Pfam" id="PF13930">
    <property type="entry name" value="Endonuclea_NS_2"/>
    <property type="match status" value="1"/>
</dbReference>
<accession>A0A1Q8VV32</accession>
<name>A0A1Q8VV32_9ACTO</name>
<dbReference type="Proteomes" id="UP000185772">
    <property type="component" value="Unassembled WGS sequence"/>
</dbReference>
<evidence type="ECO:0000313" key="3">
    <source>
        <dbReference type="Proteomes" id="UP000185772"/>
    </source>
</evidence>
<proteinExistence type="predicted"/>
<comment type="caution">
    <text evidence="2">The sequence shown here is derived from an EMBL/GenBank/DDBJ whole genome shotgun (WGS) entry which is preliminary data.</text>
</comment>
<dbReference type="EMBL" id="MSKM01000043">
    <property type="protein sequence ID" value="OLO51966.1"/>
    <property type="molecule type" value="Genomic_DNA"/>
</dbReference>
<sequence length="104" mass="11515">MRLEIDRLDKVGEAFRSRSSYIQSKVNKYGSELAADIDQRYEGGHIVGDQFGGPPEEINTVAMLEEVNQTRVGKESKRLIHGVYVNMSPRMAVMVSGKVSSGLV</sequence>
<organism evidence="2 3">
    <name type="scientific">Actinomyces oris</name>
    <dbReference type="NCBI Taxonomy" id="544580"/>
    <lineage>
        <taxon>Bacteria</taxon>
        <taxon>Bacillati</taxon>
        <taxon>Actinomycetota</taxon>
        <taxon>Actinomycetes</taxon>
        <taxon>Actinomycetales</taxon>
        <taxon>Actinomycetaceae</taxon>
        <taxon>Actinomyces</taxon>
    </lineage>
</organism>
<evidence type="ECO:0000259" key="1">
    <source>
        <dbReference type="Pfam" id="PF13930"/>
    </source>
</evidence>
<protein>
    <recommendedName>
        <fullName evidence="1">Type VII secretion system protein EssD-like domain-containing protein</fullName>
    </recommendedName>
</protein>
<reference evidence="2 3" key="1">
    <citation type="submission" date="2016-12" db="EMBL/GenBank/DDBJ databases">
        <title>Genomic comparison of strains in the 'Actinomyces naeslundii' group.</title>
        <authorList>
            <person name="Mughal S.R."/>
            <person name="Do T."/>
            <person name="Gilbert S.C."/>
            <person name="Witherden E.A."/>
            <person name="Didelot X."/>
            <person name="Beighton D."/>
        </authorList>
    </citation>
    <scope>NUCLEOTIDE SEQUENCE [LARGE SCALE GENOMIC DNA]</scope>
    <source>
        <strain evidence="2 3">MMRCO6-1</strain>
    </source>
</reference>
<evidence type="ECO:0000313" key="2">
    <source>
        <dbReference type="EMBL" id="OLO51966.1"/>
    </source>
</evidence>
<feature type="domain" description="Type VII secretion system protein EssD-like" evidence="1">
    <location>
        <begin position="19"/>
        <end position="71"/>
    </location>
</feature>
<dbReference type="InterPro" id="IPR044927">
    <property type="entry name" value="Endonuclea_NS_2"/>
</dbReference>
<gene>
    <name evidence="2" type="ORF">BKH27_10525</name>
</gene>
<dbReference type="RefSeq" id="WP_075371309.1">
    <property type="nucleotide sequence ID" value="NZ_MSKM01000043.1"/>
</dbReference>